<protein>
    <submittedName>
        <fullName evidence="2">Uncharacterized protein</fullName>
    </submittedName>
</protein>
<organism evidence="2">
    <name type="scientific">Grammatophora oceanica</name>
    <dbReference type="NCBI Taxonomy" id="210454"/>
    <lineage>
        <taxon>Eukaryota</taxon>
        <taxon>Sar</taxon>
        <taxon>Stramenopiles</taxon>
        <taxon>Ochrophyta</taxon>
        <taxon>Bacillariophyta</taxon>
        <taxon>Fragilariophyceae</taxon>
        <taxon>Fragilariophycidae</taxon>
        <taxon>Rhabdonematales</taxon>
        <taxon>Grammatophoraceae</taxon>
        <taxon>Grammatophora</taxon>
    </lineage>
</organism>
<proteinExistence type="predicted"/>
<sequence>MDEKFAVCDGYVTFANKFKYFGLWAGPHRRLRSRRQDIGKAWWGQLKSMKPIFRWAALSMFAKYRIFSGIPLWRGPIRVGVMEYECPDQVPPLNNSLYPRNRQGPRPSLRNHH</sequence>
<dbReference type="AlphaFoldDB" id="A0A7S1Y751"/>
<evidence type="ECO:0000313" key="2">
    <source>
        <dbReference type="EMBL" id="CAD9281562.1"/>
    </source>
</evidence>
<reference evidence="2" key="1">
    <citation type="submission" date="2021-01" db="EMBL/GenBank/DDBJ databases">
        <authorList>
            <person name="Corre E."/>
            <person name="Pelletier E."/>
            <person name="Niang G."/>
            <person name="Scheremetjew M."/>
            <person name="Finn R."/>
            <person name="Kale V."/>
            <person name="Holt S."/>
            <person name="Cochrane G."/>
            <person name="Meng A."/>
            <person name="Brown T."/>
            <person name="Cohen L."/>
        </authorList>
    </citation>
    <scope>NUCLEOTIDE SEQUENCE</scope>
    <source>
        <strain evidence="2">CCMP 410</strain>
    </source>
</reference>
<evidence type="ECO:0000256" key="1">
    <source>
        <dbReference type="SAM" id="MobiDB-lite"/>
    </source>
</evidence>
<feature type="region of interest" description="Disordered" evidence="1">
    <location>
        <begin position="90"/>
        <end position="113"/>
    </location>
</feature>
<accession>A0A7S1Y751</accession>
<gene>
    <name evidence="2" type="ORF">GOCE00092_LOCUS10472</name>
</gene>
<dbReference type="EMBL" id="HBGK01020547">
    <property type="protein sequence ID" value="CAD9281562.1"/>
    <property type="molecule type" value="Transcribed_RNA"/>
</dbReference>
<name>A0A7S1Y751_9STRA</name>